<feature type="region of interest" description="Disordered" evidence="1">
    <location>
        <begin position="303"/>
        <end position="338"/>
    </location>
</feature>
<feature type="compositionally biased region" description="Acidic residues" evidence="1">
    <location>
        <begin position="88"/>
        <end position="99"/>
    </location>
</feature>
<protein>
    <submittedName>
        <fullName evidence="2">Uncharacterized protein</fullName>
    </submittedName>
</protein>
<dbReference type="OrthoDB" id="6260144at2759"/>
<dbReference type="AlphaFoldDB" id="A0A5N5TI85"/>
<organism evidence="2 3">
    <name type="scientific">Armadillidium nasatum</name>
    <dbReference type="NCBI Taxonomy" id="96803"/>
    <lineage>
        <taxon>Eukaryota</taxon>
        <taxon>Metazoa</taxon>
        <taxon>Ecdysozoa</taxon>
        <taxon>Arthropoda</taxon>
        <taxon>Crustacea</taxon>
        <taxon>Multicrustacea</taxon>
        <taxon>Malacostraca</taxon>
        <taxon>Eumalacostraca</taxon>
        <taxon>Peracarida</taxon>
        <taxon>Isopoda</taxon>
        <taxon>Oniscidea</taxon>
        <taxon>Crinocheta</taxon>
        <taxon>Armadillidiidae</taxon>
        <taxon>Armadillidium</taxon>
    </lineage>
</organism>
<evidence type="ECO:0000313" key="2">
    <source>
        <dbReference type="EMBL" id="KAB7505957.1"/>
    </source>
</evidence>
<gene>
    <name evidence="2" type="ORF">Anas_04658</name>
</gene>
<feature type="region of interest" description="Disordered" evidence="1">
    <location>
        <begin position="70"/>
        <end position="106"/>
    </location>
</feature>
<evidence type="ECO:0000313" key="3">
    <source>
        <dbReference type="Proteomes" id="UP000326759"/>
    </source>
</evidence>
<keyword evidence="3" id="KW-1185">Reference proteome</keyword>
<sequence length="414" mass="47256">MGISFLQYLSLRFHSSYMTPFEEIILNEPQLLKTSSEAKSSPGVNRDSGIFEDLFSLHLKDNISLDRNSPTQDYFSYDQSPNHSCGAADEDAESDEESLHDDNSKASLNSCSEFQEYETSSLNLLDTKNLSISTEILKNQGEESSDNNLNKEYSLSSLSLSVSTSSCSSEDDESPSDIENKMAETEIKMNDSLLSNGREELSIHNRKMKHYLKTKDLKIALGEIPSHRAYMKEKVFLKNNVHLNNNNNNNYKHINSQIKIAEKQRIRPPNSLPLQKNKVIEGDNRTNSADSPIIDAYEKECQDAPEKSVKESENKITSKTMEKEDVAEKRHNGVEEPDEAEMKAFETAMKQAIRRKEADSLSFSRINITFDEVEMRHRPSPQQRRRERNALRRSLQQTSAREKNKQKSPDNSML</sequence>
<feature type="compositionally biased region" description="Polar residues" evidence="1">
    <location>
        <begin position="70"/>
        <end position="83"/>
    </location>
</feature>
<proteinExistence type="predicted"/>
<name>A0A5N5TI85_9CRUS</name>
<dbReference type="EMBL" id="SEYY01001049">
    <property type="protein sequence ID" value="KAB7505957.1"/>
    <property type="molecule type" value="Genomic_DNA"/>
</dbReference>
<evidence type="ECO:0000256" key="1">
    <source>
        <dbReference type="SAM" id="MobiDB-lite"/>
    </source>
</evidence>
<reference evidence="2 3" key="1">
    <citation type="journal article" date="2019" name="PLoS Biol.">
        <title>Sex chromosomes control vertical transmission of feminizing Wolbachia symbionts in an isopod.</title>
        <authorList>
            <person name="Becking T."/>
            <person name="Chebbi M.A."/>
            <person name="Giraud I."/>
            <person name="Moumen B."/>
            <person name="Laverre T."/>
            <person name="Caubet Y."/>
            <person name="Peccoud J."/>
            <person name="Gilbert C."/>
            <person name="Cordaux R."/>
        </authorList>
    </citation>
    <scope>NUCLEOTIDE SEQUENCE [LARGE SCALE GENOMIC DNA]</scope>
    <source>
        <strain evidence="2">ANa2</strain>
        <tissue evidence="2">Whole body excluding digestive tract and cuticle</tissue>
    </source>
</reference>
<dbReference type="Proteomes" id="UP000326759">
    <property type="component" value="Unassembled WGS sequence"/>
</dbReference>
<comment type="caution">
    <text evidence="2">The sequence shown here is derived from an EMBL/GenBank/DDBJ whole genome shotgun (WGS) entry which is preliminary data.</text>
</comment>
<feature type="region of interest" description="Disordered" evidence="1">
    <location>
        <begin position="366"/>
        <end position="414"/>
    </location>
</feature>
<accession>A0A5N5TI85</accession>